<reference evidence="1 3" key="1">
    <citation type="journal article" date="2016" name="Sci. Rep.">
        <title>The Dendrobium catenatum Lindl. genome sequence provides insights into polysaccharide synthase, floral development and adaptive evolution.</title>
        <authorList>
            <person name="Zhang G.Q."/>
            <person name="Xu Q."/>
            <person name="Bian C."/>
            <person name="Tsai W.C."/>
            <person name="Yeh C.M."/>
            <person name="Liu K.W."/>
            <person name="Yoshida K."/>
            <person name="Zhang L.S."/>
            <person name="Chang S.B."/>
            <person name="Chen F."/>
            <person name="Shi Y."/>
            <person name="Su Y.Y."/>
            <person name="Zhang Y.Q."/>
            <person name="Chen L.J."/>
            <person name="Yin Y."/>
            <person name="Lin M."/>
            <person name="Huang H."/>
            <person name="Deng H."/>
            <person name="Wang Z.W."/>
            <person name="Zhu S.L."/>
            <person name="Zhao X."/>
            <person name="Deng C."/>
            <person name="Niu S.C."/>
            <person name="Huang J."/>
            <person name="Wang M."/>
            <person name="Liu G.H."/>
            <person name="Yang H.J."/>
            <person name="Xiao X.J."/>
            <person name="Hsiao Y.Y."/>
            <person name="Wu W.L."/>
            <person name="Chen Y.Y."/>
            <person name="Mitsuda N."/>
            <person name="Ohme-Takagi M."/>
            <person name="Luo Y.B."/>
            <person name="Van de Peer Y."/>
            <person name="Liu Z.J."/>
        </authorList>
    </citation>
    <scope>NUCLEOTIDE SEQUENCE [LARGE SCALE GENOMIC DNA]</scope>
    <source>
        <tissue evidence="1">The whole plant</tissue>
    </source>
</reference>
<evidence type="ECO:0000313" key="2">
    <source>
        <dbReference type="EMBL" id="PKU86414.1"/>
    </source>
</evidence>
<gene>
    <name evidence="1" type="ORF">MA16_Dca019874</name>
    <name evidence="2" type="ORF">MA16_Dca027567</name>
</gene>
<accession>A0A2I0WXJ4</accession>
<sequence length="53" mass="5948">MIVLSIWNWMDLNYDTQNGRSIANNKDVPSGRGLPCVSNQANKGTVSIRYVYS</sequence>
<dbReference type="EMBL" id="KZ501948">
    <property type="protein sequence ID" value="PKU86414.1"/>
    <property type="molecule type" value="Genomic_DNA"/>
</dbReference>
<dbReference type="EMBL" id="KZ502358">
    <property type="protein sequence ID" value="PKU80382.1"/>
    <property type="molecule type" value="Genomic_DNA"/>
</dbReference>
<evidence type="ECO:0000313" key="1">
    <source>
        <dbReference type="EMBL" id="PKU80382.1"/>
    </source>
</evidence>
<reference evidence="1 3" key="2">
    <citation type="journal article" date="2017" name="Nature">
        <title>The Apostasia genome and the evolution of orchids.</title>
        <authorList>
            <person name="Zhang G.Q."/>
            <person name="Liu K.W."/>
            <person name="Li Z."/>
            <person name="Lohaus R."/>
            <person name="Hsiao Y.Y."/>
            <person name="Niu S.C."/>
            <person name="Wang J.Y."/>
            <person name="Lin Y.C."/>
            <person name="Xu Q."/>
            <person name="Chen L.J."/>
            <person name="Yoshida K."/>
            <person name="Fujiwara S."/>
            <person name="Wang Z.W."/>
            <person name="Zhang Y.Q."/>
            <person name="Mitsuda N."/>
            <person name="Wang M."/>
            <person name="Liu G.H."/>
            <person name="Pecoraro L."/>
            <person name="Huang H.X."/>
            <person name="Xiao X.J."/>
            <person name="Lin M."/>
            <person name="Wu X.Y."/>
            <person name="Wu W.L."/>
            <person name="Chen Y.Y."/>
            <person name="Chang S.B."/>
            <person name="Sakamoto S."/>
            <person name="Ohme-Takagi M."/>
            <person name="Yagi M."/>
            <person name="Zeng S.J."/>
            <person name="Shen C.Y."/>
            <person name="Yeh C.M."/>
            <person name="Luo Y.B."/>
            <person name="Tsai W.C."/>
            <person name="Van de Peer Y."/>
            <person name="Liu Z.J."/>
        </authorList>
    </citation>
    <scope>NUCLEOTIDE SEQUENCE [LARGE SCALE GENOMIC DNA]</scope>
    <source>
        <tissue evidence="1">The whole plant</tissue>
    </source>
</reference>
<protein>
    <submittedName>
        <fullName evidence="1">Uncharacterized protein</fullName>
    </submittedName>
</protein>
<keyword evidence="3" id="KW-1185">Reference proteome</keyword>
<evidence type="ECO:0000313" key="3">
    <source>
        <dbReference type="Proteomes" id="UP000233837"/>
    </source>
</evidence>
<organism evidence="1 3">
    <name type="scientific">Dendrobium catenatum</name>
    <dbReference type="NCBI Taxonomy" id="906689"/>
    <lineage>
        <taxon>Eukaryota</taxon>
        <taxon>Viridiplantae</taxon>
        <taxon>Streptophyta</taxon>
        <taxon>Embryophyta</taxon>
        <taxon>Tracheophyta</taxon>
        <taxon>Spermatophyta</taxon>
        <taxon>Magnoliopsida</taxon>
        <taxon>Liliopsida</taxon>
        <taxon>Asparagales</taxon>
        <taxon>Orchidaceae</taxon>
        <taxon>Epidendroideae</taxon>
        <taxon>Malaxideae</taxon>
        <taxon>Dendrobiinae</taxon>
        <taxon>Dendrobium</taxon>
    </lineage>
</organism>
<dbReference type="AlphaFoldDB" id="A0A2I0WXJ4"/>
<name>A0A2I0WXJ4_9ASPA</name>
<reference evidence="1" key="3">
    <citation type="submission" date="2017-11" db="EMBL/GenBank/DDBJ databases">
        <authorList>
            <person name="Han C.G."/>
        </authorList>
    </citation>
    <scope>NUCLEOTIDE SEQUENCE</scope>
    <source>
        <tissue evidence="1">The whole plant</tissue>
    </source>
</reference>
<dbReference type="Proteomes" id="UP000233837">
    <property type="component" value="Unassembled WGS sequence"/>
</dbReference>
<proteinExistence type="predicted"/>